<organism evidence="3 4">
    <name type="scientific">Aspergillus steynii IBT 23096</name>
    <dbReference type="NCBI Taxonomy" id="1392250"/>
    <lineage>
        <taxon>Eukaryota</taxon>
        <taxon>Fungi</taxon>
        <taxon>Dikarya</taxon>
        <taxon>Ascomycota</taxon>
        <taxon>Pezizomycotina</taxon>
        <taxon>Eurotiomycetes</taxon>
        <taxon>Eurotiomycetidae</taxon>
        <taxon>Eurotiales</taxon>
        <taxon>Aspergillaceae</taxon>
        <taxon>Aspergillus</taxon>
        <taxon>Aspergillus subgen. Circumdati</taxon>
    </lineage>
</organism>
<feature type="compositionally biased region" description="Low complexity" evidence="1">
    <location>
        <begin position="132"/>
        <end position="198"/>
    </location>
</feature>
<feature type="chain" id="PRO_5014172607" description="GPI anchored protein" evidence="2">
    <location>
        <begin position="18"/>
        <end position="219"/>
    </location>
</feature>
<evidence type="ECO:0008006" key="5">
    <source>
        <dbReference type="Google" id="ProtNLM"/>
    </source>
</evidence>
<dbReference type="RefSeq" id="XP_024710540.1">
    <property type="nucleotide sequence ID" value="XM_024847389.1"/>
</dbReference>
<evidence type="ECO:0000256" key="2">
    <source>
        <dbReference type="SAM" id="SignalP"/>
    </source>
</evidence>
<name>A0A2I2GQS6_9EURO</name>
<dbReference type="OrthoDB" id="5419608at2759"/>
<comment type="caution">
    <text evidence="3">The sequence shown here is derived from an EMBL/GenBank/DDBJ whole genome shotgun (WGS) entry which is preliminary data.</text>
</comment>
<evidence type="ECO:0000313" key="3">
    <source>
        <dbReference type="EMBL" id="PLB55238.1"/>
    </source>
</evidence>
<proteinExistence type="predicted"/>
<accession>A0A2I2GQS6</accession>
<dbReference type="AlphaFoldDB" id="A0A2I2GQS6"/>
<evidence type="ECO:0000256" key="1">
    <source>
        <dbReference type="SAM" id="MobiDB-lite"/>
    </source>
</evidence>
<sequence>MQYRALSLLVLSATALAAPGPQNTDSSLESNPEYQEYMSSLESLASKTGDADFSVPTEEVDIPPSVLAVLATAMPASFISQLADPSAISSLDKDWKTGKTPDWYSKLPDDVKDYVSAQVNTEATATNSVEETGSSTGKGTSVGSASATATATGTSDASSSAAQTTGTQTTGSSSASGSSAAETTGSQGATSEGGAPAPTGAMAASLAGAAGILGLAIAL</sequence>
<dbReference type="Proteomes" id="UP000234275">
    <property type="component" value="Unassembled WGS sequence"/>
</dbReference>
<evidence type="ECO:0000313" key="4">
    <source>
        <dbReference type="Proteomes" id="UP000234275"/>
    </source>
</evidence>
<protein>
    <recommendedName>
        <fullName evidence="5">GPI anchored protein</fullName>
    </recommendedName>
</protein>
<gene>
    <name evidence="3" type="ORF">P170DRAFT_421824</name>
</gene>
<dbReference type="GeneID" id="36555088"/>
<dbReference type="VEuPathDB" id="FungiDB:P170DRAFT_421824"/>
<keyword evidence="4" id="KW-1185">Reference proteome</keyword>
<keyword evidence="2" id="KW-0732">Signal</keyword>
<dbReference type="EMBL" id="MSFO01000001">
    <property type="protein sequence ID" value="PLB55238.1"/>
    <property type="molecule type" value="Genomic_DNA"/>
</dbReference>
<feature type="signal peptide" evidence="2">
    <location>
        <begin position="1"/>
        <end position="17"/>
    </location>
</feature>
<feature type="region of interest" description="Disordered" evidence="1">
    <location>
        <begin position="123"/>
        <end position="198"/>
    </location>
</feature>
<reference evidence="3 4" key="1">
    <citation type="submission" date="2016-12" db="EMBL/GenBank/DDBJ databases">
        <title>The genomes of Aspergillus section Nigri reveals drivers in fungal speciation.</title>
        <authorList>
            <consortium name="DOE Joint Genome Institute"/>
            <person name="Vesth T.C."/>
            <person name="Nybo J."/>
            <person name="Theobald S."/>
            <person name="Brandl J."/>
            <person name="Frisvad J.C."/>
            <person name="Nielsen K.F."/>
            <person name="Lyhne E.K."/>
            <person name="Kogle M.E."/>
            <person name="Kuo A."/>
            <person name="Riley R."/>
            <person name="Clum A."/>
            <person name="Nolan M."/>
            <person name="Lipzen A."/>
            <person name="Salamov A."/>
            <person name="Henrissat B."/>
            <person name="Wiebenga A."/>
            <person name="De Vries R.P."/>
            <person name="Grigoriev I.V."/>
            <person name="Mortensen U.H."/>
            <person name="Andersen M.R."/>
            <person name="Baker S.E."/>
        </authorList>
    </citation>
    <scope>NUCLEOTIDE SEQUENCE [LARGE SCALE GENOMIC DNA]</scope>
    <source>
        <strain evidence="3 4">IBT 23096</strain>
    </source>
</reference>